<protein>
    <recommendedName>
        <fullName evidence="1">HTH luxR-type domain-containing protein</fullName>
    </recommendedName>
</protein>
<dbReference type="Proteomes" id="UP000216533">
    <property type="component" value="Unassembled WGS sequence"/>
</dbReference>
<dbReference type="PROSITE" id="PS50043">
    <property type="entry name" value="HTH_LUXR_2"/>
    <property type="match status" value="1"/>
</dbReference>
<organism evidence="2 3">
    <name type="scientific">Parenemella sanctibonifatiensis</name>
    <dbReference type="NCBI Taxonomy" id="2016505"/>
    <lineage>
        <taxon>Bacteria</taxon>
        <taxon>Bacillati</taxon>
        <taxon>Actinomycetota</taxon>
        <taxon>Actinomycetes</taxon>
        <taxon>Propionibacteriales</taxon>
        <taxon>Propionibacteriaceae</taxon>
        <taxon>Parenemella</taxon>
    </lineage>
</organism>
<dbReference type="InterPro" id="IPR036388">
    <property type="entry name" value="WH-like_DNA-bd_sf"/>
</dbReference>
<reference evidence="2 3" key="1">
    <citation type="submission" date="2017-07" db="EMBL/GenBank/DDBJ databases">
        <title>Draft whole genome sequences of clinical Proprionibacteriaceae strains.</title>
        <authorList>
            <person name="Bernier A.-M."/>
            <person name="Bernard K."/>
            <person name="Domingo M.-C."/>
        </authorList>
    </citation>
    <scope>NUCLEOTIDE SEQUENCE [LARGE SCALE GENOMIC DNA]</scope>
    <source>
        <strain evidence="2 3">NML 160184</strain>
    </source>
</reference>
<evidence type="ECO:0000313" key="2">
    <source>
        <dbReference type="EMBL" id="OYN86366.1"/>
    </source>
</evidence>
<dbReference type="GO" id="GO:0003677">
    <property type="term" value="F:DNA binding"/>
    <property type="evidence" value="ECO:0007669"/>
    <property type="project" value="InterPro"/>
</dbReference>
<dbReference type="SMART" id="SM00421">
    <property type="entry name" value="HTH_LUXR"/>
    <property type="match status" value="1"/>
</dbReference>
<dbReference type="GO" id="GO:0006355">
    <property type="term" value="P:regulation of DNA-templated transcription"/>
    <property type="evidence" value="ECO:0007669"/>
    <property type="project" value="InterPro"/>
</dbReference>
<name>A0A255E4E7_9ACTN</name>
<dbReference type="SUPFAM" id="SSF46894">
    <property type="entry name" value="C-terminal effector domain of the bipartite response regulators"/>
    <property type="match status" value="1"/>
</dbReference>
<feature type="domain" description="HTH luxR-type" evidence="1">
    <location>
        <begin position="228"/>
        <end position="291"/>
    </location>
</feature>
<evidence type="ECO:0000313" key="3">
    <source>
        <dbReference type="Proteomes" id="UP000216533"/>
    </source>
</evidence>
<dbReference type="InterPro" id="IPR000792">
    <property type="entry name" value="Tscrpt_reg_LuxR_C"/>
</dbReference>
<dbReference type="AlphaFoldDB" id="A0A255E4E7"/>
<evidence type="ECO:0000259" key="1">
    <source>
        <dbReference type="PROSITE" id="PS50043"/>
    </source>
</evidence>
<comment type="caution">
    <text evidence="2">The sequence shown here is derived from an EMBL/GenBank/DDBJ whole genome shotgun (WGS) entry which is preliminary data.</text>
</comment>
<accession>A0A255E4E7</accession>
<sequence>MVKMSEDLRSPLLVETVIFQRRSPTLLSRALGVSEAAVAEEVDLLVAEGVLRIAAEEGRFLIEPDLAAVREALAAELRGLIDAWQQTQQPDPQQWRRVGPAELVPLTRGLCRGVRRVTVILGGPAPVATAMLRALEAEQHRFRDAAELRLLAPRTELLAHAERLASLVDDRLAVRADDQIGSGFAVFEGSGALAWTDGAVSARAGGAQALEPEELGDLEALAELLYEAGSDPAVVTPEAVAALLAEGLTDTAAARRLGITDRQFRRHVAQLMDELGATSRFQAGVRGQGLLG</sequence>
<proteinExistence type="predicted"/>
<dbReference type="InterPro" id="IPR016032">
    <property type="entry name" value="Sig_transdc_resp-reg_C-effctor"/>
</dbReference>
<dbReference type="Gene3D" id="1.10.10.10">
    <property type="entry name" value="Winged helix-like DNA-binding domain superfamily/Winged helix DNA-binding domain"/>
    <property type="match status" value="1"/>
</dbReference>
<dbReference type="EMBL" id="NMVI01000018">
    <property type="protein sequence ID" value="OYN86366.1"/>
    <property type="molecule type" value="Genomic_DNA"/>
</dbReference>
<gene>
    <name evidence="2" type="ORF">CGZ92_08380</name>
</gene>